<feature type="transmembrane region" description="Helical" evidence="7">
    <location>
        <begin position="104"/>
        <end position="124"/>
    </location>
</feature>
<evidence type="ECO:0000256" key="6">
    <source>
        <dbReference type="ARBA" id="ARBA00023136"/>
    </source>
</evidence>
<keyword evidence="2" id="KW-0813">Transport</keyword>
<sequence length="129" mass="14092">MSKNRSASILINAVLTVLGAISFFPIYMAFINSFKTQGEMFSSVMSLPTKLHFENYSQAFTQIHLLNSTLNSVIVSVIGIAGIVFSAGLAGYKLSRTPGKLSAFIFFLFVSSMLVPFHSIMISLTRVAK</sequence>
<dbReference type="InterPro" id="IPR035906">
    <property type="entry name" value="MetI-like_sf"/>
</dbReference>
<reference evidence="8 9" key="1">
    <citation type="submission" date="2021-07" db="EMBL/GenBank/DDBJ databases">
        <title>Paenibacillus radiodurans sp. nov., isolated from the southeastern edge of Tengger Desert.</title>
        <authorList>
            <person name="Zhang G."/>
        </authorList>
    </citation>
    <scope>NUCLEOTIDE SEQUENCE [LARGE SCALE GENOMIC DNA]</scope>
    <source>
        <strain evidence="8 9">CCM 7311</strain>
    </source>
</reference>
<dbReference type="SUPFAM" id="SSF161098">
    <property type="entry name" value="MetI-like"/>
    <property type="match status" value="1"/>
</dbReference>
<evidence type="ECO:0000256" key="2">
    <source>
        <dbReference type="ARBA" id="ARBA00022448"/>
    </source>
</evidence>
<name>A0ABS7CJW9_9BACL</name>
<proteinExistence type="predicted"/>
<evidence type="ECO:0000256" key="7">
    <source>
        <dbReference type="SAM" id="Phobius"/>
    </source>
</evidence>
<dbReference type="Gene3D" id="1.10.3720.10">
    <property type="entry name" value="MetI-like"/>
    <property type="match status" value="1"/>
</dbReference>
<dbReference type="PANTHER" id="PTHR43744:SF8">
    <property type="entry name" value="SN-GLYCEROL-3-PHOSPHATE TRANSPORT SYSTEM PERMEASE PROTEIN UGPE"/>
    <property type="match status" value="1"/>
</dbReference>
<evidence type="ECO:0000256" key="1">
    <source>
        <dbReference type="ARBA" id="ARBA00004651"/>
    </source>
</evidence>
<evidence type="ECO:0000256" key="4">
    <source>
        <dbReference type="ARBA" id="ARBA00022692"/>
    </source>
</evidence>
<comment type="subcellular location">
    <subcellularLocation>
        <location evidence="1">Cell membrane</location>
        <topology evidence="1">Multi-pass membrane protein</topology>
    </subcellularLocation>
</comment>
<evidence type="ECO:0000313" key="8">
    <source>
        <dbReference type="EMBL" id="MBW7461227.1"/>
    </source>
</evidence>
<evidence type="ECO:0000256" key="5">
    <source>
        <dbReference type="ARBA" id="ARBA00022989"/>
    </source>
</evidence>
<keyword evidence="4 7" id="KW-0812">Transmembrane</keyword>
<keyword evidence="3" id="KW-1003">Cell membrane</keyword>
<comment type="caution">
    <text evidence="8">The sequence shown here is derived from an EMBL/GenBank/DDBJ whole genome shotgun (WGS) entry which is preliminary data.</text>
</comment>
<keyword evidence="6 7" id="KW-0472">Membrane</keyword>
<feature type="non-terminal residue" evidence="8">
    <location>
        <position position="129"/>
    </location>
</feature>
<evidence type="ECO:0000313" key="9">
    <source>
        <dbReference type="Proteomes" id="UP001519887"/>
    </source>
</evidence>
<dbReference type="Proteomes" id="UP001519887">
    <property type="component" value="Unassembled WGS sequence"/>
</dbReference>
<gene>
    <name evidence="8" type="ORF">K0U00_44945</name>
</gene>
<dbReference type="EMBL" id="JAHZIK010002783">
    <property type="protein sequence ID" value="MBW7461227.1"/>
    <property type="molecule type" value="Genomic_DNA"/>
</dbReference>
<organism evidence="8 9">
    <name type="scientific">Paenibacillus sepulcri</name>
    <dbReference type="NCBI Taxonomy" id="359917"/>
    <lineage>
        <taxon>Bacteria</taxon>
        <taxon>Bacillati</taxon>
        <taxon>Bacillota</taxon>
        <taxon>Bacilli</taxon>
        <taxon>Bacillales</taxon>
        <taxon>Paenibacillaceae</taxon>
        <taxon>Paenibacillus</taxon>
    </lineage>
</organism>
<dbReference type="PANTHER" id="PTHR43744">
    <property type="entry name" value="ABC TRANSPORTER PERMEASE PROTEIN MG189-RELATED-RELATED"/>
    <property type="match status" value="1"/>
</dbReference>
<keyword evidence="9" id="KW-1185">Reference proteome</keyword>
<evidence type="ECO:0000256" key="3">
    <source>
        <dbReference type="ARBA" id="ARBA00022475"/>
    </source>
</evidence>
<feature type="transmembrane region" description="Helical" evidence="7">
    <location>
        <begin position="7"/>
        <end position="30"/>
    </location>
</feature>
<keyword evidence="5 7" id="KW-1133">Transmembrane helix</keyword>
<feature type="transmembrane region" description="Helical" evidence="7">
    <location>
        <begin position="73"/>
        <end position="92"/>
    </location>
</feature>
<protein>
    <submittedName>
        <fullName evidence="8">Carbohydrate ABC transporter permease</fullName>
    </submittedName>
</protein>
<accession>A0ABS7CJW9</accession>